<gene>
    <name evidence="1" type="ORF">PCOR1329_LOCUS48574</name>
</gene>
<evidence type="ECO:0008006" key="3">
    <source>
        <dbReference type="Google" id="ProtNLM"/>
    </source>
</evidence>
<organism evidence="1 2">
    <name type="scientific">Prorocentrum cordatum</name>
    <dbReference type="NCBI Taxonomy" id="2364126"/>
    <lineage>
        <taxon>Eukaryota</taxon>
        <taxon>Sar</taxon>
        <taxon>Alveolata</taxon>
        <taxon>Dinophyceae</taxon>
        <taxon>Prorocentrales</taxon>
        <taxon>Prorocentraceae</taxon>
        <taxon>Prorocentrum</taxon>
    </lineage>
</organism>
<evidence type="ECO:0000313" key="2">
    <source>
        <dbReference type="Proteomes" id="UP001189429"/>
    </source>
</evidence>
<proteinExistence type="predicted"/>
<accession>A0ABN9UHK8</accession>
<evidence type="ECO:0000313" key="1">
    <source>
        <dbReference type="EMBL" id="CAK0859126.1"/>
    </source>
</evidence>
<feature type="non-terminal residue" evidence="1">
    <location>
        <position position="1"/>
    </location>
</feature>
<sequence>GHKFGPPHVYIWMGLVQALIDRGAAVGQNTLGELQQCKTTWDGLTFEEIAETVRFCRQGKIYDPKHKRIAFSLTDLGVRQTVIAAMRQMGEVMASRVFPGHMEREAQEWLEKFIEK</sequence>
<reference evidence="1" key="1">
    <citation type="submission" date="2023-10" db="EMBL/GenBank/DDBJ databases">
        <authorList>
            <person name="Chen Y."/>
            <person name="Shah S."/>
            <person name="Dougan E. K."/>
            <person name="Thang M."/>
            <person name="Chan C."/>
        </authorList>
    </citation>
    <scope>NUCLEOTIDE SEQUENCE [LARGE SCALE GENOMIC DNA]</scope>
</reference>
<dbReference type="EMBL" id="CAUYUJ010015868">
    <property type="protein sequence ID" value="CAK0859126.1"/>
    <property type="molecule type" value="Genomic_DNA"/>
</dbReference>
<name>A0ABN9UHK8_9DINO</name>
<keyword evidence="2" id="KW-1185">Reference proteome</keyword>
<comment type="caution">
    <text evidence="1">The sequence shown here is derived from an EMBL/GenBank/DDBJ whole genome shotgun (WGS) entry which is preliminary data.</text>
</comment>
<dbReference type="Proteomes" id="UP001189429">
    <property type="component" value="Unassembled WGS sequence"/>
</dbReference>
<protein>
    <recommendedName>
        <fullName evidence="3">MarR family transcriptional regulator</fullName>
    </recommendedName>
</protein>